<sequence length="71" mass="7859">MHLQRTQRTGRRLAAPQVVDQQVGGHDLTTGHREPGEHGTLPRPAEIGGRACDLRTQWPEQAHSDPIHAPQ</sequence>
<reference evidence="2 3" key="1">
    <citation type="journal article" date="2019" name="Int. J. Syst. Evol. Microbiol.">
        <title>The Global Catalogue of Microorganisms (GCM) 10K type strain sequencing project: providing services to taxonomists for standard genome sequencing and annotation.</title>
        <authorList>
            <consortium name="The Broad Institute Genomics Platform"/>
            <consortium name="The Broad Institute Genome Sequencing Center for Infectious Disease"/>
            <person name="Wu L."/>
            <person name="Ma J."/>
        </authorList>
    </citation>
    <scope>NUCLEOTIDE SEQUENCE [LARGE SCALE GENOMIC DNA]</scope>
    <source>
        <strain evidence="2 3">JCM 16009</strain>
    </source>
</reference>
<accession>A0ABN2NKH3</accession>
<evidence type="ECO:0000313" key="3">
    <source>
        <dbReference type="Proteomes" id="UP001500449"/>
    </source>
</evidence>
<keyword evidence="3" id="KW-1185">Reference proteome</keyword>
<dbReference type="EMBL" id="BAAAQK010000025">
    <property type="protein sequence ID" value="GAA1871279.1"/>
    <property type="molecule type" value="Genomic_DNA"/>
</dbReference>
<evidence type="ECO:0000256" key="1">
    <source>
        <dbReference type="SAM" id="MobiDB-lite"/>
    </source>
</evidence>
<name>A0ABN2NKH3_9PSEU</name>
<gene>
    <name evidence="2" type="ORF">GCM10009836_60050</name>
</gene>
<evidence type="ECO:0000313" key="2">
    <source>
        <dbReference type="EMBL" id="GAA1871279.1"/>
    </source>
</evidence>
<protein>
    <submittedName>
        <fullName evidence="2">Uncharacterized protein</fullName>
    </submittedName>
</protein>
<comment type="caution">
    <text evidence="2">The sequence shown here is derived from an EMBL/GenBank/DDBJ whole genome shotgun (WGS) entry which is preliminary data.</text>
</comment>
<proteinExistence type="predicted"/>
<dbReference type="Proteomes" id="UP001500449">
    <property type="component" value="Unassembled WGS sequence"/>
</dbReference>
<organism evidence="2 3">
    <name type="scientific">Pseudonocardia ailaonensis</name>
    <dbReference type="NCBI Taxonomy" id="367279"/>
    <lineage>
        <taxon>Bacteria</taxon>
        <taxon>Bacillati</taxon>
        <taxon>Actinomycetota</taxon>
        <taxon>Actinomycetes</taxon>
        <taxon>Pseudonocardiales</taxon>
        <taxon>Pseudonocardiaceae</taxon>
        <taxon>Pseudonocardia</taxon>
    </lineage>
</organism>
<feature type="region of interest" description="Disordered" evidence="1">
    <location>
        <begin position="1"/>
        <end position="48"/>
    </location>
</feature>